<accession>A0A101HQ06</accession>
<dbReference type="Pfam" id="PF02894">
    <property type="entry name" value="GFO_IDH_MocA_C"/>
    <property type="match status" value="1"/>
</dbReference>
<gene>
    <name evidence="2" type="ORF">XD94_0857</name>
</gene>
<dbReference type="AlphaFoldDB" id="A0A101HQ06"/>
<name>A0A101HQ06_9BACT</name>
<protein>
    <submittedName>
        <fullName evidence="2">Oxidoreductase domain protein</fullName>
    </submittedName>
</protein>
<proteinExistence type="predicted"/>
<feature type="domain" description="Gfo/Idh/MocA-like oxidoreductase C-terminal" evidence="1">
    <location>
        <begin position="1"/>
        <end position="42"/>
    </location>
</feature>
<reference evidence="3" key="1">
    <citation type="journal article" date="2015" name="MBio">
        <title>Genome-Resolved Metagenomic Analysis Reveals Roles for Candidate Phyla and Other Microbial Community Members in Biogeochemical Transformations in Oil Reservoirs.</title>
        <authorList>
            <person name="Hu P."/>
            <person name="Tom L."/>
            <person name="Singh A."/>
            <person name="Thomas B.C."/>
            <person name="Baker B.J."/>
            <person name="Piceno Y.M."/>
            <person name="Andersen G.L."/>
            <person name="Banfield J.F."/>
        </authorList>
    </citation>
    <scope>NUCLEOTIDE SEQUENCE [LARGE SCALE GENOMIC DNA]</scope>
</reference>
<organism evidence="2 3">
    <name type="scientific">Mesotoga prima</name>
    <dbReference type="NCBI Taxonomy" id="1184387"/>
    <lineage>
        <taxon>Bacteria</taxon>
        <taxon>Thermotogati</taxon>
        <taxon>Thermotogota</taxon>
        <taxon>Thermotogae</taxon>
        <taxon>Kosmotogales</taxon>
        <taxon>Kosmotogaceae</taxon>
        <taxon>Mesotoga</taxon>
    </lineage>
</organism>
<feature type="non-terminal residue" evidence="2">
    <location>
        <position position="1"/>
    </location>
</feature>
<evidence type="ECO:0000313" key="3">
    <source>
        <dbReference type="Proteomes" id="UP000054092"/>
    </source>
</evidence>
<comment type="caution">
    <text evidence="2">The sequence shown here is derived from an EMBL/GenBank/DDBJ whole genome shotgun (WGS) entry which is preliminary data.</text>
</comment>
<evidence type="ECO:0000259" key="1">
    <source>
        <dbReference type="Pfam" id="PF02894"/>
    </source>
</evidence>
<dbReference type="Gene3D" id="3.30.360.10">
    <property type="entry name" value="Dihydrodipicolinate Reductase, domain 2"/>
    <property type="match status" value="1"/>
</dbReference>
<dbReference type="PATRIC" id="fig|1184387.3.peg.1249"/>
<dbReference type="EMBL" id="LGGP01000129">
    <property type="protein sequence ID" value="KUK80638.1"/>
    <property type="molecule type" value="Genomic_DNA"/>
</dbReference>
<dbReference type="Proteomes" id="UP000054092">
    <property type="component" value="Unassembled WGS sequence"/>
</dbReference>
<sequence length="46" mass="5033">QKFIEAVKEERKVPVDGNEAIEALKISLAANRSAESGRPVKLLEVV</sequence>
<evidence type="ECO:0000313" key="2">
    <source>
        <dbReference type="EMBL" id="KUK80638.1"/>
    </source>
</evidence>
<dbReference type="InterPro" id="IPR004104">
    <property type="entry name" value="Gfo/Idh/MocA-like_OxRdtase_C"/>
</dbReference>